<dbReference type="GO" id="GO:0043022">
    <property type="term" value="F:ribosome binding"/>
    <property type="evidence" value="ECO:0007669"/>
    <property type="project" value="InterPro"/>
</dbReference>
<evidence type="ECO:0000256" key="6">
    <source>
        <dbReference type="SAM" id="MobiDB-lite"/>
    </source>
</evidence>
<feature type="domain" description="Ribosome maturation factor RimM PRC barrel" evidence="8">
    <location>
        <begin position="133"/>
        <end position="184"/>
    </location>
</feature>
<proteinExistence type="inferred from homology"/>
<keyword evidence="3 5" id="KW-0698">rRNA processing</keyword>
<evidence type="ECO:0000256" key="3">
    <source>
        <dbReference type="ARBA" id="ARBA00022552"/>
    </source>
</evidence>
<evidence type="ECO:0000259" key="7">
    <source>
        <dbReference type="Pfam" id="PF01782"/>
    </source>
</evidence>
<keyword evidence="2 5" id="KW-0690">Ribosome biogenesis</keyword>
<evidence type="ECO:0000259" key="8">
    <source>
        <dbReference type="Pfam" id="PF24986"/>
    </source>
</evidence>
<feature type="region of interest" description="Disordered" evidence="6">
    <location>
        <begin position="1"/>
        <end position="38"/>
    </location>
</feature>
<comment type="caution">
    <text evidence="9">The sequence shown here is derived from an EMBL/GenBank/DDBJ whole genome shotgun (WGS) entry which is preliminary data.</text>
</comment>
<evidence type="ECO:0000256" key="4">
    <source>
        <dbReference type="ARBA" id="ARBA00023186"/>
    </source>
</evidence>
<keyword evidence="4 5" id="KW-0143">Chaperone</keyword>
<sequence>MRPPKTRPRSPRKFRKAARWPKRLPPAKKRPKAKPLADADRPVTLAAIAGAHGVAGEVRLKLFGEGAEALRAFSVFDAGPRKLTLASVRPANQGAVARFAEVTDRSAAEALRGTLLTVPRSVLPALGEGEYYHHDLIGLPCLTSDGTAIGHVAAVENFGAGDILEIEKPGGKRFMVPMTAQAVPAWTDDGVIVNAAFVA</sequence>
<dbReference type="Proteomes" id="UP000248597">
    <property type="component" value="Unassembled WGS sequence"/>
</dbReference>
<dbReference type="HAMAP" id="MF_00014">
    <property type="entry name" value="Ribosome_mat_RimM"/>
    <property type="match status" value="1"/>
</dbReference>
<comment type="subunit">
    <text evidence="5">Binds ribosomal protein uS19.</text>
</comment>
<dbReference type="SUPFAM" id="SSF50447">
    <property type="entry name" value="Translation proteins"/>
    <property type="match status" value="1"/>
</dbReference>
<dbReference type="InterPro" id="IPR056792">
    <property type="entry name" value="PRC_RimM"/>
</dbReference>
<evidence type="ECO:0000313" key="9">
    <source>
        <dbReference type="EMBL" id="PZQ22520.1"/>
    </source>
</evidence>
<dbReference type="InterPro" id="IPR002676">
    <property type="entry name" value="RimM_N"/>
</dbReference>
<dbReference type="Gene3D" id="2.30.30.240">
    <property type="entry name" value="PRC-barrel domain"/>
    <property type="match status" value="1"/>
</dbReference>
<dbReference type="NCBIfam" id="TIGR02273">
    <property type="entry name" value="16S_RimM"/>
    <property type="match status" value="1"/>
</dbReference>
<dbReference type="GO" id="GO:0005737">
    <property type="term" value="C:cytoplasm"/>
    <property type="evidence" value="ECO:0007669"/>
    <property type="project" value="UniProtKB-SubCell"/>
</dbReference>
<dbReference type="GO" id="GO:0042274">
    <property type="term" value="P:ribosomal small subunit biogenesis"/>
    <property type="evidence" value="ECO:0007669"/>
    <property type="project" value="UniProtKB-UniRule"/>
</dbReference>
<keyword evidence="1 5" id="KW-0963">Cytoplasm</keyword>
<evidence type="ECO:0000256" key="2">
    <source>
        <dbReference type="ARBA" id="ARBA00022517"/>
    </source>
</evidence>
<dbReference type="InterPro" id="IPR036976">
    <property type="entry name" value="RimM_N_sf"/>
</dbReference>
<evidence type="ECO:0000313" key="10">
    <source>
        <dbReference type="Proteomes" id="UP000248597"/>
    </source>
</evidence>
<dbReference type="AlphaFoldDB" id="A0A2W5N8E1"/>
<comment type="similarity">
    <text evidence="5">Belongs to the RimM family.</text>
</comment>
<dbReference type="InterPro" id="IPR011961">
    <property type="entry name" value="RimM"/>
</dbReference>
<comment type="function">
    <text evidence="5">An accessory protein needed during the final step in the assembly of 30S ribosomal subunit, possibly for assembly of the head region. Essential for efficient processing of 16S rRNA. May be needed both before and after RbfA during the maturation of 16S rRNA. It has affinity for free ribosomal 30S subunits but not for 70S ribosomes.</text>
</comment>
<dbReference type="InterPro" id="IPR011033">
    <property type="entry name" value="PRC_barrel-like_sf"/>
</dbReference>
<accession>A0A2W5N8E1</accession>
<reference evidence="9 10" key="1">
    <citation type="submission" date="2017-08" db="EMBL/GenBank/DDBJ databases">
        <title>Infants hospitalized years apart are colonized by the same room-sourced microbial strains.</title>
        <authorList>
            <person name="Brooks B."/>
            <person name="Olm M.R."/>
            <person name="Firek B.A."/>
            <person name="Baker R."/>
            <person name="Thomas B.C."/>
            <person name="Morowitz M.J."/>
            <person name="Banfield J.F."/>
        </authorList>
    </citation>
    <scope>NUCLEOTIDE SEQUENCE [LARGE SCALE GENOMIC DNA]</scope>
    <source>
        <strain evidence="9">S2_005_003_R2_47</strain>
    </source>
</reference>
<evidence type="ECO:0000256" key="5">
    <source>
        <dbReference type="HAMAP-Rule" id="MF_00014"/>
    </source>
</evidence>
<dbReference type="Pfam" id="PF24986">
    <property type="entry name" value="PRC_RimM"/>
    <property type="match status" value="1"/>
</dbReference>
<name>A0A2W5N8E1_SPHMC</name>
<feature type="compositionally biased region" description="Basic residues" evidence="6">
    <location>
        <begin position="1"/>
        <end position="33"/>
    </location>
</feature>
<dbReference type="Gene3D" id="2.40.30.60">
    <property type="entry name" value="RimM"/>
    <property type="match status" value="1"/>
</dbReference>
<organism evidence="9 10">
    <name type="scientific">Sphingopyxis macrogoltabida</name>
    <name type="common">Sphingomonas macrogoltabidus</name>
    <dbReference type="NCBI Taxonomy" id="33050"/>
    <lineage>
        <taxon>Bacteria</taxon>
        <taxon>Pseudomonadati</taxon>
        <taxon>Pseudomonadota</taxon>
        <taxon>Alphaproteobacteria</taxon>
        <taxon>Sphingomonadales</taxon>
        <taxon>Sphingomonadaceae</taxon>
        <taxon>Sphingopyxis</taxon>
    </lineage>
</organism>
<dbReference type="GO" id="GO:0006364">
    <property type="term" value="P:rRNA processing"/>
    <property type="evidence" value="ECO:0007669"/>
    <property type="project" value="UniProtKB-UniRule"/>
</dbReference>
<dbReference type="EMBL" id="QFPJ01000013">
    <property type="protein sequence ID" value="PZQ22520.1"/>
    <property type="molecule type" value="Genomic_DNA"/>
</dbReference>
<comment type="domain">
    <text evidence="5">The PRC barrel domain binds ribosomal protein uS19.</text>
</comment>
<dbReference type="PANTHER" id="PTHR33692">
    <property type="entry name" value="RIBOSOME MATURATION FACTOR RIMM"/>
    <property type="match status" value="1"/>
</dbReference>
<gene>
    <name evidence="5 9" type="primary">rimM</name>
    <name evidence="9" type="ORF">DI569_07125</name>
</gene>
<comment type="subcellular location">
    <subcellularLocation>
        <location evidence="5">Cytoplasm</location>
    </subcellularLocation>
</comment>
<dbReference type="GO" id="GO:0005840">
    <property type="term" value="C:ribosome"/>
    <property type="evidence" value="ECO:0007669"/>
    <property type="project" value="InterPro"/>
</dbReference>
<dbReference type="InterPro" id="IPR009000">
    <property type="entry name" value="Transl_B-barrel_sf"/>
</dbReference>
<feature type="domain" description="RimM N-terminal" evidence="7">
    <location>
        <begin position="45"/>
        <end position="121"/>
    </location>
</feature>
<dbReference type="PANTHER" id="PTHR33692:SF1">
    <property type="entry name" value="RIBOSOME MATURATION FACTOR RIMM"/>
    <property type="match status" value="1"/>
</dbReference>
<evidence type="ECO:0000256" key="1">
    <source>
        <dbReference type="ARBA" id="ARBA00022490"/>
    </source>
</evidence>
<dbReference type="Pfam" id="PF01782">
    <property type="entry name" value="RimM"/>
    <property type="match status" value="1"/>
</dbReference>
<dbReference type="SUPFAM" id="SSF50346">
    <property type="entry name" value="PRC-barrel domain"/>
    <property type="match status" value="1"/>
</dbReference>
<protein>
    <recommendedName>
        <fullName evidence="5">Ribosome maturation factor RimM</fullName>
    </recommendedName>
</protein>